<keyword evidence="10" id="KW-0675">Receptor</keyword>
<dbReference type="SUPFAM" id="SSF52047">
    <property type="entry name" value="RNI-like"/>
    <property type="match status" value="2"/>
</dbReference>
<evidence type="ECO:0000256" key="5">
    <source>
        <dbReference type="ARBA" id="ARBA00022692"/>
    </source>
</evidence>
<dbReference type="Pfam" id="PF00560">
    <property type="entry name" value="LRR_1"/>
    <property type="match status" value="10"/>
</dbReference>
<keyword evidence="9 12" id="KW-0472">Membrane</keyword>
<evidence type="ECO:0000256" key="10">
    <source>
        <dbReference type="ARBA" id="ARBA00023170"/>
    </source>
</evidence>
<accession>A0ABU6XI89</accession>
<evidence type="ECO:0000256" key="12">
    <source>
        <dbReference type="SAM" id="Phobius"/>
    </source>
</evidence>
<comment type="caution">
    <text evidence="13">The sequence shown here is derived from an EMBL/GenBank/DDBJ whole genome shotgun (WGS) entry which is preliminary data.</text>
</comment>
<keyword evidence="11" id="KW-0325">Glycoprotein</keyword>
<evidence type="ECO:0000256" key="11">
    <source>
        <dbReference type="ARBA" id="ARBA00023180"/>
    </source>
</evidence>
<dbReference type="EMBL" id="JASCZI010211960">
    <property type="protein sequence ID" value="MED6197734.1"/>
    <property type="molecule type" value="Genomic_DNA"/>
</dbReference>
<evidence type="ECO:0000256" key="4">
    <source>
        <dbReference type="ARBA" id="ARBA00022614"/>
    </source>
</evidence>
<proteinExistence type="inferred from homology"/>
<evidence type="ECO:0000256" key="9">
    <source>
        <dbReference type="ARBA" id="ARBA00023136"/>
    </source>
</evidence>
<keyword evidence="5 12" id="KW-0812">Transmembrane</keyword>
<gene>
    <name evidence="13" type="ORF">PIB30_059451</name>
</gene>
<evidence type="ECO:0000256" key="3">
    <source>
        <dbReference type="ARBA" id="ARBA00022475"/>
    </source>
</evidence>
<reference evidence="13 14" key="1">
    <citation type="journal article" date="2023" name="Plants (Basel)">
        <title>Bridging the Gap: Combining Genomics and Transcriptomics Approaches to Understand Stylosanthes scabra, an Orphan Legume from the Brazilian Caatinga.</title>
        <authorList>
            <person name="Ferreira-Neto J.R.C."/>
            <person name="da Silva M.D."/>
            <person name="Binneck E."/>
            <person name="de Melo N.F."/>
            <person name="da Silva R.H."/>
            <person name="de Melo A.L.T.M."/>
            <person name="Pandolfi V."/>
            <person name="Bustamante F.O."/>
            <person name="Brasileiro-Vidal A.C."/>
            <person name="Benko-Iseppon A.M."/>
        </authorList>
    </citation>
    <scope>NUCLEOTIDE SEQUENCE [LARGE SCALE GENOMIC DNA]</scope>
    <source>
        <tissue evidence="13">Leaves</tissue>
    </source>
</reference>
<dbReference type="SMART" id="SM00369">
    <property type="entry name" value="LRR_TYP"/>
    <property type="match status" value="8"/>
</dbReference>
<dbReference type="InterPro" id="IPR032675">
    <property type="entry name" value="LRR_dom_sf"/>
</dbReference>
<keyword evidence="4" id="KW-0433">Leucine-rich repeat</keyword>
<keyword evidence="14" id="KW-1185">Reference proteome</keyword>
<keyword evidence="3" id="KW-1003">Cell membrane</keyword>
<dbReference type="InterPro" id="IPR046956">
    <property type="entry name" value="RLP23-like"/>
</dbReference>
<dbReference type="InterPro" id="IPR001611">
    <property type="entry name" value="Leu-rich_rpt"/>
</dbReference>
<comment type="subcellular location">
    <subcellularLocation>
        <location evidence="1">Cell membrane</location>
        <topology evidence="1">Single-pass type I membrane protein</topology>
    </subcellularLocation>
</comment>
<sequence length="691" mass="77666">MFIGSMQSLRYLSLSDAGFHGRIPSNLGNLTNLNFLDLSGNEFSPDSNINWISQLPLLEHLDMRALYFLFQVNNLPIISAPKLQFLNLADNELPVSILDLQNMTSLVHLDLQWNDLDSIPSWFGNFQKLEYLDLSSCWLDSSIPNTFQNATSIELLNLSENNFDSLPSWFHKFEKLKHLFLPCNNFQGPIPNALQNMTSIETLDISHNSFTSVPSWFVELKKLVYLDLSRIWHFNLSHNQIGGSLPENIGYIMPNLRNLLLGNNHINGSIPKSLCQVNQLSIMDLSKNRLSSKIPDCWKDNKAWEEINLSSNKMSGAFPSSFGNLSSLAWLHLNNNSLHGDFLATVRNLKQLLIMDLGENQLSGTIPSWSATTFSSLQILRLRHNMLSGSIPSQICELSSLKILDLSRNNLNGSIPWCISNLRGMTLVAPNLSFTSLVDIESPTSSPSSFTVNFSAPPPKDWQTEDVIEVVKGRELDYIRILKLVVIMDLSENNLVGSIPKGITLLNGLHSLNLSNNHLIGEIPNMIGDMKSLESFDVSSNQISGLIPSSMSALTSLSHLNLSLNNFSGPIPTDNQFLTYDPSSYADNPYLCGSPLPNKCGHSNQVHGSSESEDEDSKKDKLEKWLFYFVIAAGFATGFWGVIGTLWFKKTWRHAYFRRAEDLADTIYVTTAIRMAKLKKWMMMMRNRVHV</sequence>
<evidence type="ECO:0000256" key="6">
    <source>
        <dbReference type="ARBA" id="ARBA00022729"/>
    </source>
</evidence>
<dbReference type="PRINTS" id="PR00019">
    <property type="entry name" value="LEURICHRPT"/>
</dbReference>
<evidence type="ECO:0000256" key="1">
    <source>
        <dbReference type="ARBA" id="ARBA00004251"/>
    </source>
</evidence>
<dbReference type="PANTHER" id="PTHR48063">
    <property type="entry name" value="LRR RECEPTOR-LIKE KINASE"/>
    <property type="match status" value="1"/>
</dbReference>
<dbReference type="InterPro" id="IPR003591">
    <property type="entry name" value="Leu-rich_rpt_typical-subtyp"/>
</dbReference>
<comment type="similarity">
    <text evidence="2">Belongs to the RLP family.</text>
</comment>
<evidence type="ECO:0000256" key="2">
    <source>
        <dbReference type="ARBA" id="ARBA00009592"/>
    </source>
</evidence>
<name>A0ABU6XI89_9FABA</name>
<evidence type="ECO:0000256" key="7">
    <source>
        <dbReference type="ARBA" id="ARBA00022737"/>
    </source>
</evidence>
<evidence type="ECO:0000256" key="8">
    <source>
        <dbReference type="ARBA" id="ARBA00022989"/>
    </source>
</evidence>
<keyword evidence="6" id="KW-0732">Signal</keyword>
<feature type="transmembrane region" description="Helical" evidence="12">
    <location>
        <begin position="625"/>
        <end position="648"/>
    </location>
</feature>
<dbReference type="Gene3D" id="3.80.10.10">
    <property type="entry name" value="Ribonuclease Inhibitor"/>
    <property type="match status" value="4"/>
</dbReference>
<organism evidence="13 14">
    <name type="scientific">Stylosanthes scabra</name>
    <dbReference type="NCBI Taxonomy" id="79078"/>
    <lineage>
        <taxon>Eukaryota</taxon>
        <taxon>Viridiplantae</taxon>
        <taxon>Streptophyta</taxon>
        <taxon>Embryophyta</taxon>
        <taxon>Tracheophyta</taxon>
        <taxon>Spermatophyta</taxon>
        <taxon>Magnoliopsida</taxon>
        <taxon>eudicotyledons</taxon>
        <taxon>Gunneridae</taxon>
        <taxon>Pentapetalae</taxon>
        <taxon>rosids</taxon>
        <taxon>fabids</taxon>
        <taxon>Fabales</taxon>
        <taxon>Fabaceae</taxon>
        <taxon>Papilionoideae</taxon>
        <taxon>50 kb inversion clade</taxon>
        <taxon>dalbergioids sensu lato</taxon>
        <taxon>Dalbergieae</taxon>
        <taxon>Pterocarpus clade</taxon>
        <taxon>Stylosanthes</taxon>
    </lineage>
</organism>
<evidence type="ECO:0000313" key="14">
    <source>
        <dbReference type="Proteomes" id="UP001341840"/>
    </source>
</evidence>
<evidence type="ECO:0000313" key="13">
    <source>
        <dbReference type="EMBL" id="MED6197734.1"/>
    </source>
</evidence>
<dbReference type="Proteomes" id="UP001341840">
    <property type="component" value="Unassembled WGS sequence"/>
</dbReference>
<dbReference type="PANTHER" id="PTHR48063:SF112">
    <property type="entry name" value="RECEPTOR LIKE PROTEIN 30-LIKE"/>
    <property type="match status" value="1"/>
</dbReference>
<keyword evidence="8 12" id="KW-1133">Transmembrane helix</keyword>
<dbReference type="Pfam" id="PF13855">
    <property type="entry name" value="LRR_8"/>
    <property type="match status" value="2"/>
</dbReference>
<keyword evidence="7" id="KW-0677">Repeat</keyword>
<protein>
    <submittedName>
        <fullName evidence="13">Uncharacterized protein</fullName>
    </submittedName>
</protein>